<gene>
    <name evidence="1" type="ORF">SAMN02745116_00036</name>
</gene>
<keyword evidence="2" id="KW-1185">Reference proteome</keyword>
<sequence length="68" mass="7423">MSHAIYLLEAKLQVALRTATQLLPLVARHRKAKRGVLKFATVSRVVYLIATLVAIDTANSCQTSASRS</sequence>
<dbReference type="EMBL" id="FUXI01000001">
    <property type="protein sequence ID" value="SJZ36465.1"/>
    <property type="molecule type" value="Genomic_DNA"/>
</dbReference>
<organism evidence="1 2">
    <name type="scientific">Pilibacter termitis</name>
    <dbReference type="NCBI Taxonomy" id="263852"/>
    <lineage>
        <taxon>Bacteria</taxon>
        <taxon>Bacillati</taxon>
        <taxon>Bacillota</taxon>
        <taxon>Bacilli</taxon>
        <taxon>Lactobacillales</taxon>
        <taxon>Enterococcaceae</taxon>
        <taxon>Pilibacter</taxon>
    </lineage>
</organism>
<name>A0A1T4K2C9_9ENTE</name>
<proteinExistence type="predicted"/>
<reference evidence="1 2" key="1">
    <citation type="submission" date="2017-02" db="EMBL/GenBank/DDBJ databases">
        <authorList>
            <person name="Peterson S.W."/>
        </authorList>
    </citation>
    <scope>NUCLEOTIDE SEQUENCE [LARGE SCALE GENOMIC DNA]</scope>
    <source>
        <strain evidence="1 2">ATCC BAA-1030</strain>
    </source>
</reference>
<dbReference type="AlphaFoldDB" id="A0A1T4K2C9"/>
<evidence type="ECO:0000313" key="1">
    <source>
        <dbReference type="EMBL" id="SJZ36465.1"/>
    </source>
</evidence>
<dbReference type="Proteomes" id="UP000190328">
    <property type="component" value="Unassembled WGS sequence"/>
</dbReference>
<accession>A0A1T4K2C9</accession>
<protein>
    <submittedName>
        <fullName evidence="1">Uncharacterized protein</fullName>
    </submittedName>
</protein>
<dbReference type="RefSeq" id="WP_144399426.1">
    <property type="nucleotide sequence ID" value="NZ_FUXI01000001.1"/>
</dbReference>
<evidence type="ECO:0000313" key="2">
    <source>
        <dbReference type="Proteomes" id="UP000190328"/>
    </source>
</evidence>